<evidence type="ECO:0000256" key="1">
    <source>
        <dbReference type="ARBA" id="ARBA00013260"/>
    </source>
</evidence>
<dbReference type="GO" id="GO:0000049">
    <property type="term" value="F:tRNA binding"/>
    <property type="evidence" value="ECO:0007669"/>
    <property type="project" value="UniProtKB-UniRule"/>
</dbReference>
<dbReference type="SUPFAM" id="SSF53178">
    <property type="entry name" value="Peptidyl-tRNA hydrolase-like"/>
    <property type="match status" value="1"/>
</dbReference>
<evidence type="ECO:0000313" key="12">
    <source>
        <dbReference type="Proteomes" id="UP000198828"/>
    </source>
</evidence>
<dbReference type="InterPro" id="IPR036416">
    <property type="entry name" value="Pept_tRNA_hydro_sf"/>
</dbReference>
<dbReference type="AlphaFoldDB" id="A0A1H2XQH7"/>
<comment type="function">
    <text evidence="8">Hydrolyzes ribosome-free peptidyl-tRNAs (with 1 or more amino acids incorporated), which drop off the ribosome during protein synthesis, or as a result of ribosome stalling.</text>
</comment>
<evidence type="ECO:0000256" key="9">
    <source>
        <dbReference type="RuleBase" id="RU000673"/>
    </source>
</evidence>
<feature type="binding site" evidence="8">
    <location>
        <position position="120"/>
    </location>
    <ligand>
        <name>tRNA</name>
        <dbReference type="ChEBI" id="CHEBI:17843"/>
    </ligand>
</feature>
<feature type="binding site" evidence="8">
    <location>
        <position position="72"/>
    </location>
    <ligand>
        <name>tRNA</name>
        <dbReference type="ChEBI" id="CHEBI:17843"/>
    </ligand>
</feature>
<dbReference type="FunFam" id="3.40.50.1470:FF:000001">
    <property type="entry name" value="Peptidyl-tRNA hydrolase"/>
    <property type="match status" value="1"/>
</dbReference>
<dbReference type="Proteomes" id="UP000198828">
    <property type="component" value="Unassembled WGS sequence"/>
</dbReference>
<evidence type="ECO:0000256" key="4">
    <source>
        <dbReference type="ARBA" id="ARBA00022884"/>
    </source>
</evidence>
<dbReference type="PROSITE" id="PS01196">
    <property type="entry name" value="PEPT_TRNA_HYDROL_2"/>
    <property type="match status" value="1"/>
</dbReference>
<dbReference type="PROSITE" id="PS01195">
    <property type="entry name" value="PEPT_TRNA_HYDROL_1"/>
    <property type="match status" value="1"/>
</dbReference>
<dbReference type="Pfam" id="PF01195">
    <property type="entry name" value="Pept_tRNA_hydro"/>
    <property type="match status" value="1"/>
</dbReference>
<dbReference type="PANTHER" id="PTHR17224">
    <property type="entry name" value="PEPTIDYL-TRNA HYDROLASE"/>
    <property type="match status" value="1"/>
</dbReference>
<keyword evidence="12" id="KW-1185">Reference proteome</keyword>
<evidence type="ECO:0000256" key="10">
    <source>
        <dbReference type="RuleBase" id="RU004320"/>
    </source>
</evidence>
<dbReference type="Gene3D" id="3.40.50.1470">
    <property type="entry name" value="Peptidyl-tRNA hydrolase"/>
    <property type="match status" value="1"/>
</dbReference>
<comment type="subunit">
    <text evidence="8">Monomer.</text>
</comment>
<dbReference type="EMBL" id="FNNG01000005">
    <property type="protein sequence ID" value="SDW94774.1"/>
    <property type="molecule type" value="Genomic_DNA"/>
</dbReference>
<keyword evidence="4 8" id="KW-0694">RNA-binding</keyword>
<dbReference type="InterPro" id="IPR001328">
    <property type="entry name" value="Pept_tRNA_hydro"/>
</dbReference>
<dbReference type="EC" id="3.1.1.29" evidence="1 8"/>
<dbReference type="PANTHER" id="PTHR17224:SF1">
    <property type="entry name" value="PEPTIDYL-TRNA HYDROLASE"/>
    <property type="match status" value="1"/>
</dbReference>
<dbReference type="GO" id="GO:0072344">
    <property type="term" value="P:rescue of stalled ribosome"/>
    <property type="evidence" value="ECO:0007669"/>
    <property type="project" value="UniProtKB-UniRule"/>
</dbReference>
<keyword evidence="3 8" id="KW-0378">Hydrolase</keyword>
<evidence type="ECO:0000256" key="3">
    <source>
        <dbReference type="ARBA" id="ARBA00022801"/>
    </source>
</evidence>
<dbReference type="CDD" id="cd00462">
    <property type="entry name" value="PTH"/>
    <property type="match status" value="1"/>
</dbReference>
<comment type="catalytic activity">
    <reaction evidence="6 8 9">
        <text>an N-acyl-L-alpha-aminoacyl-tRNA + H2O = an N-acyl-L-amino acid + a tRNA + H(+)</text>
        <dbReference type="Rhea" id="RHEA:54448"/>
        <dbReference type="Rhea" id="RHEA-COMP:10123"/>
        <dbReference type="Rhea" id="RHEA-COMP:13883"/>
        <dbReference type="ChEBI" id="CHEBI:15377"/>
        <dbReference type="ChEBI" id="CHEBI:15378"/>
        <dbReference type="ChEBI" id="CHEBI:59874"/>
        <dbReference type="ChEBI" id="CHEBI:78442"/>
        <dbReference type="ChEBI" id="CHEBI:138191"/>
        <dbReference type="EC" id="3.1.1.29"/>
    </reaction>
</comment>
<name>A0A1H2XQH7_9FIRM</name>
<sequence>MISSRGDRLFAIIGLGNPGKAYANTRHNVGFNAIDLLASRNNIKINKIKFKSVCGEGIIAGKKVLLMKPHTYMNNSGMAVLDLYNFYKLPTENIIVVVDDIDIEFGTIRIKKKGSAGSHNGLKSIIYHLQTENFPRIKIGIGNKKEGQDLADFVLSQFTKDERVDIDQAIEKAALAVETILQYDIDKAMNEFNRRENKPRN</sequence>
<evidence type="ECO:0000256" key="5">
    <source>
        <dbReference type="ARBA" id="ARBA00038063"/>
    </source>
</evidence>
<evidence type="ECO:0000256" key="7">
    <source>
        <dbReference type="ARBA" id="ARBA00050038"/>
    </source>
</evidence>
<reference evidence="11 12" key="1">
    <citation type="submission" date="2016-10" db="EMBL/GenBank/DDBJ databases">
        <authorList>
            <person name="de Groot N.N."/>
        </authorList>
    </citation>
    <scope>NUCLEOTIDE SEQUENCE [LARGE SCALE GENOMIC DNA]</scope>
    <source>
        <strain evidence="11 12">DSM 23310</strain>
    </source>
</reference>
<feature type="active site" description="Proton acceptor" evidence="8">
    <location>
        <position position="27"/>
    </location>
</feature>
<comment type="similarity">
    <text evidence="5 8 10">Belongs to the PTH family.</text>
</comment>
<evidence type="ECO:0000256" key="8">
    <source>
        <dbReference type="HAMAP-Rule" id="MF_00083"/>
    </source>
</evidence>
<dbReference type="InterPro" id="IPR018171">
    <property type="entry name" value="Pept_tRNA_hydro_CS"/>
</dbReference>
<proteinExistence type="inferred from homology"/>
<feature type="site" description="Discriminates between blocked and unblocked aminoacyl-tRNA" evidence="8">
    <location>
        <position position="17"/>
    </location>
</feature>
<dbReference type="GO" id="GO:0006515">
    <property type="term" value="P:protein quality control for misfolded or incompletely synthesized proteins"/>
    <property type="evidence" value="ECO:0007669"/>
    <property type="project" value="UniProtKB-UniRule"/>
</dbReference>
<keyword evidence="2 8" id="KW-0820">tRNA-binding</keyword>
<dbReference type="HAMAP" id="MF_00083">
    <property type="entry name" value="Pept_tRNA_hydro_bact"/>
    <property type="match status" value="1"/>
</dbReference>
<accession>A0A1H2XQH7</accession>
<organism evidence="11 12">
    <name type="scientific">Tepidimicrobium xylanilyticum</name>
    <dbReference type="NCBI Taxonomy" id="1123352"/>
    <lineage>
        <taxon>Bacteria</taxon>
        <taxon>Bacillati</taxon>
        <taxon>Bacillota</taxon>
        <taxon>Tissierellia</taxon>
        <taxon>Tissierellales</taxon>
        <taxon>Tepidimicrobiaceae</taxon>
        <taxon>Tepidimicrobium</taxon>
    </lineage>
</organism>
<dbReference type="GO" id="GO:0004045">
    <property type="term" value="F:peptidyl-tRNA hydrolase activity"/>
    <property type="evidence" value="ECO:0007669"/>
    <property type="project" value="UniProtKB-UniRule"/>
</dbReference>
<feature type="site" description="Stabilizes the basic form of H active site to accept a proton" evidence="8">
    <location>
        <position position="99"/>
    </location>
</feature>
<comment type="function">
    <text evidence="8">Catalyzes the release of premature peptidyl moieties from peptidyl-tRNA molecules trapped in stalled 50S ribosomal subunits, and thus maintains levels of free tRNAs and 50S ribosomes.</text>
</comment>
<evidence type="ECO:0000256" key="6">
    <source>
        <dbReference type="ARBA" id="ARBA00048707"/>
    </source>
</evidence>
<dbReference type="GO" id="GO:0005737">
    <property type="term" value="C:cytoplasm"/>
    <property type="evidence" value="ECO:0007669"/>
    <property type="project" value="UniProtKB-SubCell"/>
</dbReference>
<comment type="subcellular location">
    <subcellularLocation>
        <location evidence="8">Cytoplasm</location>
    </subcellularLocation>
</comment>
<gene>
    <name evidence="8" type="primary">pth</name>
    <name evidence="11" type="ORF">SAMN05660923_01499</name>
</gene>
<keyword evidence="8" id="KW-0963">Cytoplasm</keyword>
<protein>
    <recommendedName>
        <fullName evidence="7 8">Peptidyl-tRNA hydrolase</fullName>
        <shortName evidence="8">Pth</shortName>
        <ecNumber evidence="1 8">3.1.1.29</ecNumber>
    </recommendedName>
</protein>
<feature type="binding site" evidence="8">
    <location>
        <position position="74"/>
    </location>
    <ligand>
        <name>tRNA</name>
        <dbReference type="ChEBI" id="CHEBI:17843"/>
    </ligand>
</feature>
<evidence type="ECO:0000313" key="11">
    <source>
        <dbReference type="EMBL" id="SDW94774.1"/>
    </source>
</evidence>
<feature type="binding site" evidence="8">
    <location>
        <position position="22"/>
    </location>
    <ligand>
        <name>tRNA</name>
        <dbReference type="ChEBI" id="CHEBI:17843"/>
    </ligand>
</feature>
<evidence type="ECO:0000256" key="2">
    <source>
        <dbReference type="ARBA" id="ARBA00022555"/>
    </source>
</evidence>
<dbReference type="NCBIfam" id="TIGR00447">
    <property type="entry name" value="pth"/>
    <property type="match status" value="1"/>
</dbReference>